<feature type="region of interest" description="Disordered" evidence="2">
    <location>
        <begin position="72"/>
        <end position="92"/>
    </location>
</feature>
<feature type="compositionally biased region" description="Polar residues" evidence="2">
    <location>
        <begin position="319"/>
        <end position="333"/>
    </location>
</feature>
<proteinExistence type="predicted"/>
<dbReference type="EMBL" id="JANBPU010000007">
    <property type="protein sequence ID" value="KAJ1921023.1"/>
    <property type="molecule type" value="Genomic_DNA"/>
</dbReference>
<feature type="compositionally biased region" description="Basic and acidic residues" evidence="2">
    <location>
        <begin position="457"/>
        <end position="483"/>
    </location>
</feature>
<feature type="compositionally biased region" description="Polar residues" evidence="2">
    <location>
        <begin position="280"/>
        <end position="290"/>
    </location>
</feature>
<comment type="caution">
    <text evidence="3">The sequence shown here is derived from an EMBL/GenBank/DDBJ whole genome shotgun (WGS) entry which is preliminary data.</text>
</comment>
<protein>
    <submittedName>
        <fullName evidence="3">Uncharacterized protein</fullName>
    </submittedName>
</protein>
<evidence type="ECO:0000313" key="3">
    <source>
        <dbReference type="EMBL" id="KAJ1921023.1"/>
    </source>
</evidence>
<feature type="region of interest" description="Disordered" evidence="2">
    <location>
        <begin position="898"/>
        <end position="932"/>
    </location>
</feature>
<organism evidence="3 4">
    <name type="scientific">Mycoemilia scoparia</name>
    <dbReference type="NCBI Taxonomy" id="417184"/>
    <lineage>
        <taxon>Eukaryota</taxon>
        <taxon>Fungi</taxon>
        <taxon>Fungi incertae sedis</taxon>
        <taxon>Zoopagomycota</taxon>
        <taxon>Kickxellomycotina</taxon>
        <taxon>Kickxellomycetes</taxon>
        <taxon>Kickxellales</taxon>
        <taxon>Kickxellaceae</taxon>
        <taxon>Mycoemilia</taxon>
    </lineage>
</organism>
<sequence length="954" mass="104250">MSTPSGLNPVLLCKLTKEAIRSIQSSAGSIELEIDGSGTRKVGRITTKTAVIPVNIRVGNIGPTVIYKGRGLSDTSRSSAAESPQTYEQHPWEAQGRVVGKLGNTRVEHISDQRAKYHQSSNSIASVTEGGSSRNSTIGLTKVTLASRERANSKKDHHADETAAVAGGGGGGSSFDDRSKNSHSLASAYEFADLMPLGSAISSNNAADNISDTPKKSSYHHHQQSGSITSTSALLQPPEGVGSSTAAVSPKPQRRKPKHSAVLAPTIPRSKPGSKVAPASLNSSAGSTQISSAPSTAVPPVAQSSSSTSTTHRKKMFASNPSSSVHTPTSSFEKQTRVTDGGSPNPYNSKPHLRSLSEELPQQDREEGEESEGEIPQIDIKEDTEPAQPTTLPTQSRGASSLTTSVPTTVISPKPDKKHPSSRKPDHHVSDSGNAKESGAIASKSPLPHRQHNTTTAHDKFSRYDMPRSKSRNESSSHRRNDLESISGGSGGNGDLTSNHSGHHKRYLSEVDHRSYEAKPSRHRRSESSARKYKDKYSDDPIPPTTSSYRGERDADHSSEIESKKHRESSKKHLDTSKYSTSVDDYDDPFILGKTRGVQDKNEMDARLEKAQEIAAVLSKPQPTLSTSSSKNRNSSNRDAERPSASTPPTKINIMPTIKTNSDLFEATAQIQEKYKEFCDLRTKLDERQYIFTRLEEEYKKAKEECESMAAKRRRGEGTYGGASSDNKIEDKEGFDITMLYPFDVNSKDILVVGTDSTMISDICKDSKLLQERARNYFVISANLHAGGNEKMEGYKLTRVDRKLARRLFSGQDDAWENGNGNNNTNDMSLLSALENSHNANSNSRWLHHEEAKMWKIYTDISRAYEYWDGDKVDAWAKRYKELHVELKDLEKHVWSSHERLNESGEGSGTTNNNANSSPTSSPPPASSLSASSKNKIVLTVDNYLEVKPIKGIP</sequence>
<feature type="compositionally biased region" description="Polar residues" evidence="2">
    <location>
        <begin position="118"/>
        <end position="139"/>
    </location>
</feature>
<keyword evidence="1" id="KW-0175">Coiled coil</keyword>
<evidence type="ECO:0000256" key="1">
    <source>
        <dbReference type="SAM" id="Coils"/>
    </source>
</evidence>
<evidence type="ECO:0000313" key="4">
    <source>
        <dbReference type="Proteomes" id="UP001150538"/>
    </source>
</evidence>
<keyword evidence="4" id="KW-1185">Reference proteome</keyword>
<dbReference type="Proteomes" id="UP001150538">
    <property type="component" value="Unassembled WGS sequence"/>
</dbReference>
<feature type="compositionally biased region" description="Polar residues" evidence="2">
    <location>
        <begin position="224"/>
        <end position="234"/>
    </location>
</feature>
<feature type="region of interest" description="Disordered" evidence="2">
    <location>
        <begin position="617"/>
        <end position="655"/>
    </location>
</feature>
<feature type="compositionally biased region" description="Low complexity" evidence="2">
    <location>
        <begin position="909"/>
        <end position="920"/>
    </location>
</feature>
<feature type="region of interest" description="Disordered" evidence="2">
    <location>
        <begin position="112"/>
        <end position="181"/>
    </location>
</feature>
<feature type="compositionally biased region" description="Low complexity" evidence="2">
    <location>
        <begin position="291"/>
        <end position="310"/>
    </location>
</feature>
<accession>A0A9W8A1T8</accession>
<gene>
    <name evidence="3" type="ORF">H4219_000881</name>
</gene>
<feature type="compositionally biased region" description="Basic and acidic residues" evidence="2">
    <location>
        <begin position="414"/>
        <end position="430"/>
    </location>
</feature>
<reference evidence="3" key="1">
    <citation type="submission" date="2022-07" db="EMBL/GenBank/DDBJ databases">
        <title>Phylogenomic reconstructions and comparative analyses of Kickxellomycotina fungi.</title>
        <authorList>
            <person name="Reynolds N.K."/>
            <person name="Stajich J.E."/>
            <person name="Barry K."/>
            <person name="Grigoriev I.V."/>
            <person name="Crous P."/>
            <person name="Smith M.E."/>
        </authorList>
    </citation>
    <scope>NUCLEOTIDE SEQUENCE</scope>
    <source>
        <strain evidence="3">NBRC 100468</strain>
    </source>
</reference>
<feature type="compositionally biased region" description="Basic and acidic residues" evidence="2">
    <location>
        <begin position="507"/>
        <end position="539"/>
    </location>
</feature>
<feature type="compositionally biased region" description="Basic and acidic residues" evidence="2">
    <location>
        <begin position="550"/>
        <end position="576"/>
    </location>
</feature>
<dbReference type="AlphaFoldDB" id="A0A9W8A1T8"/>
<feature type="coiled-coil region" evidence="1">
    <location>
        <begin position="685"/>
        <end position="712"/>
    </location>
</feature>
<feature type="compositionally biased region" description="Polar residues" evidence="2">
    <location>
        <begin position="73"/>
        <end position="88"/>
    </location>
</feature>
<feature type="compositionally biased region" description="Basic and acidic residues" evidence="2">
    <location>
        <begin position="147"/>
        <end position="161"/>
    </location>
</feature>
<evidence type="ECO:0000256" key="2">
    <source>
        <dbReference type="SAM" id="MobiDB-lite"/>
    </source>
</evidence>
<feature type="region of interest" description="Disordered" evidence="2">
    <location>
        <begin position="205"/>
        <end position="591"/>
    </location>
</feature>
<name>A0A9W8A1T8_9FUNG</name>
<feature type="compositionally biased region" description="Low complexity" evidence="2">
    <location>
        <begin position="626"/>
        <end position="635"/>
    </location>
</feature>
<feature type="compositionally biased region" description="Polar residues" evidence="2">
    <location>
        <begin position="387"/>
        <end position="411"/>
    </location>
</feature>